<proteinExistence type="predicted"/>
<reference evidence="1" key="1">
    <citation type="submission" date="2018-05" db="EMBL/GenBank/DDBJ databases">
        <title>Draft genome of Mucuna pruriens seed.</title>
        <authorList>
            <person name="Nnadi N.E."/>
            <person name="Vos R."/>
            <person name="Hasami M.H."/>
            <person name="Devisetty U.K."/>
            <person name="Aguiy J.C."/>
        </authorList>
    </citation>
    <scope>NUCLEOTIDE SEQUENCE [LARGE SCALE GENOMIC DNA]</scope>
    <source>
        <strain evidence="1">JCA_2017</strain>
    </source>
</reference>
<comment type="caution">
    <text evidence="1">The sequence shown here is derived from an EMBL/GenBank/DDBJ whole genome shotgun (WGS) entry which is preliminary data.</text>
</comment>
<accession>A0A371E3B3</accession>
<evidence type="ECO:0000313" key="1">
    <source>
        <dbReference type="EMBL" id="RDX60529.1"/>
    </source>
</evidence>
<keyword evidence="2" id="KW-1185">Reference proteome</keyword>
<dbReference type="Proteomes" id="UP000257109">
    <property type="component" value="Unassembled WGS sequence"/>
</dbReference>
<sequence length="134" mass="15418">MALLHLGDGYLGSTPNGLRAAIRNYHRPESLEVCMEKFRMKIQTPPLGGDRQRNAIHEIPKQIDKSKPLIKSYLENYGKGWAEQRGCGLNNCGIPLHPTNHHWQIPFLASVWYERHDPGRNRRTMTKAKYNSKV</sequence>
<dbReference type="EMBL" id="QJKJ01016803">
    <property type="protein sequence ID" value="RDX60529.1"/>
    <property type="molecule type" value="Genomic_DNA"/>
</dbReference>
<organism evidence="1 2">
    <name type="scientific">Mucuna pruriens</name>
    <name type="common">Velvet bean</name>
    <name type="synonym">Dolichos pruriens</name>
    <dbReference type="NCBI Taxonomy" id="157652"/>
    <lineage>
        <taxon>Eukaryota</taxon>
        <taxon>Viridiplantae</taxon>
        <taxon>Streptophyta</taxon>
        <taxon>Embryophyta</taxon>
        <taxon>Tracheophyta</taxon>
        <taxon>Spermatophyta</taxon>
        <taxon>Magnoliopsida</taxon>
        <taxon>eudicotyledons</taxon>
        <taxon>Gunneridae</taxon>
        <taxon>Pentapetalae</taxon>
        <taxon>rosids</taxon>
        <taxon>fabids</taxon>
        <taxon>Fabales</taxon>
        <taxon>Fabaceae</taxon>
        <taxon>Papilionoideae</taxon>
        <taxon>50 kb inversion clade</taxon>
        <taxon>NPAAA clade</taxon>
        <taxon>indigoferoid/millettioid clade</taxon>
        <taxon>Phaseoleae</taxon>
        <taxon>Mucuna</taxon>
    </lineage>
</organism>
<evidence type="ECO:0000313" key="2">
    <source>
        <dbReference type="Proteomes" id="UP000257109"/>
    </source>
</evidence>
<gene>
    <name evidence="1" type="ORF">CR513_61323</name>
</gene>
<dbReference type="AlphaFoldDB" id="A0A371E3B3"/>
<protein>
    <submittedName>
        <fullName evidence="1">Uncharacterized protein</fullName>
    </submittedName>
</protein>
<name>A0A371E3B3_MUCPR</name>
<feature type="non-terminal residue" evidence="1">
    <location>
        <position position="1"/>
    </location>
</feature>